<dbReference type="InterPro" id="IPR029063">
    <property type="entry name" value="SAM-dependent_MTases_sf"/>
</dbReference>
<keyword evidence="10" id="KW-1185">Reference proteome</keyword>
<dbReference type="OrthoDB" id="9813719at2"/>
<keyword evidence="1 6" id="KW-0489">Methyltransferase</keyword>
<evidence type="ECO:0000313" key="9">
    <source>
        <dbReference type="EMBL" id="GEK48945.1"/>
    </source>
</evidence>
<dbReference type="AlphaFoldDB" id="A0A510XEI6"/>
<dbReference type="GO" id="GO:0009307">
    <property type="term" value="P:DNA restriction-modification system"/>
    <property type="evidence" value="ECO:0007669"/>
    <property type="project" value="UniProtKB-KW"/>
</dbReference>
<dbReference type="PANTHER" id="PTHR10629">
    <property type="entry name" value="CYTOSINE-SPECIFIC METHYLTRANSFERASE"/>
    <property type="match status" value="1"/>
</dbReference>
<proteinExistence type="inferred from homology"/>
<dbReference type="InterPro" id="IPR050390">
    <property type="entry name" value="C5-Methyltransferase"/>
</dbReference>
<dbReference type="Proteomes" id="UP000321275">
    <property type="component" value="Unassembled WGS sequence"/>
</dbReference>
<evidence type="ECO:0000256" key="6">
    <source>
        <dbReference type="PROSITE-ProRule" id="PRU01016"/>
    </source>
</evidence>
<organism evidence="9 10">
    <name type="scientific">Bisbaumannia pacifica</name>
    <dbReference type="NCBI Taxonomy" id="77098"/>
    <lineage>
        <taxon>Bacteria</taxon>
        <taxon>Pseudomonadati</taxon>
        <taxon>Pseudomonadota</taxon>
        <taxon>Gammaproteobacteria</taxon>
        <taxon>Oceanospirillales</taxon>
        <taxon>Halomonadaceae</taxon>
        <taxon>Bisbaumannia</taxon>
    </lineage>
</organism>
<protein>
    <recommendedName>
        <fullName evidence="8">Cytosine-specific methyltransferase</fullName>
        <ecNumber evidence="8">2.1.1.37</ecNumber>
    </recommendedName>
</protein>
<comment type="similarity">
    <text evidence="6 7">Belongs to the class I-like SAM-binding methyltransferase superfamily. C5-methyltransferase family.</text>
</comment>
<dbReference type="InterPro" id="IPR018117">
    <property type="entry name" value="C5_DNA_meth_AS"/>
</dbReference>
<dbReference type="Gene3D" id="3.40.50.150">
    <property type="entry name" value="Vaccinia Virus protein VP39"/>
    <property type="match status" value="1"/>
</dbReference>
<evidence type="ECO:0000256" key="5">
    <source>
        <dbReference type="ARBA" id="ARBA00047422"/>
    </source>
</evidence>
<comment type="caution">
    <text evidence="9">The sequence shown here is derived from an EMBL/GenBank/DDBJ whole genome shotgun (WGS) entry which is preliminary data.</text>
</comment>
<reference evidence="9 10" key="1">
    <citation type="submission" date="2019-07" db="EMBL/GenBank/DDBJ databases">
        <title>Whole genome shotgun sequence of Halomonas pacifica NBRC 102220.</title>
        <authorList>
            <person name="Hosoyama A."/>
            <person name="Uohara A."/>
            <person name="Ohji S."/>
            <person name="Ichikawa N."/>
        </authorList>
    </citation>
    <scope>NUCLEOTIDE SEQUENCE [LARGE SCALE GENOMIC DNA]</scope>
    <source>
        <strain evidence="9 10">NBRC 102220</strain>
    </source>
</reference>
<dbReference type="Pfam" id="PF00145">
    <property type="entry name" value="DNA_methylase"/>
    <property type="match status" value="2"/>
</dbReference>
<dbReference type="PRINTS" id="PR00105">
    <property type="entry name" value="C5METTRFRASE"/>
</dbReference>
<sequence>MRYGSVCSGIEAASVAWGPLGWTPQFFSEIEPFPSAVLAHHWPDVPNLGDMTKFKEWPDAAIDVLVGGTPCQSFSVAGLRRGLDDPRGNLALTFLAIADQYRPRWVVWENVPGVLSSNGGRDFGAFLGGLVKLGYGFSYRVLDAQFFGVAQRRRRVFVVGHLGDWRRAAAVLFERESLSGNTAPRRDQGQDAAADAECGADAAGTLRASDGGSCLDQAMAGHVVPYRLVEFGQYAQDGLASPFLARDHKGASDLVAQSVTGDITHALNTANNGKGCSEDGTGRGVPTVAVPLLEPGARTGKSTTDPRAGIGIGEDGDPMFTLQAGKQHGVAAPVCFTQNSRSEVRQVGGDGQVTGDIAAAPGVQQQHYVANPVAATLTSNWHKSGGAKTGKEAGVTNPVFQGLRVRRLMPVECERLQGFPDGHTAIPYRNKSVAADGPRYKAIGNSMAVPCMAWIGRRIEQVEAIT</sequence>
<evidence type="ECO:0000256" key="3">
    <source>
        <dbReference type="ARBA" id="ARBA00022691"/>
    </source>
</evidence>
<accession>A0A510XEI6</accession>
<comment type="catalytic activity">
    <reaction evidence="5 8">
        <text>a 2'-deoxycytidine in DNA + S-adenosyl-L-methionine = a 5-methyl-2'-deoxycytidine in DNA + S-adenosyl-L-homocysteine + H(+)</text>
        <dbReference type="Rhea" id="RHEA:13681"/>
        <dbReference type="Rhea" id="RHEA-COMP:11369"/>
        <dbReference type="Rhea" id="RHEA-COMP:11370"/>
        <dbReference type="ChEBI" id="CHEBI:15378"/>
        <dbReference type="ChEBI" id="CHEBI:57856"/>
        <dbReference type="ChEBI" id="CHEBI:59789"/>
        <dbReference type="ChEBI" id="CHEBI:85452"/>
        <dbReference type="ChEBI" id="CHEBI:85454"/>
        <dbReference type="EC" id="2.1.1.37"/>
    </reaction>
</comment>
<evidence type="ECO:0000256" key="2">
    <source>
        <dbReference type="ARBA" id="ARBA00022679"/>
    </source>
</evidence>
<feature type="active site" evidence="6">
    <location>
        <position position="71"/>
    </location>
</feature>
<dbReference type="RefSeq" id="WP_146804264.1">
    <property type="nucleotide sequence ID" value="NZ_BJUK01000056.1"/>
</dbReference>
<name>A0A510XEI6_9GAMM</name>
<dbReference type="GO" id="GO:0003886">
    <property type="term" value="F:DNA (cytosine-5-)-methyltransferase activity"/>
    <property type="evidence" value="ECO:0007669"/>
    <property type="project" value="UniProtKB-EC"/>
</dbReference>
<evidence type="ECO:0000256" key="4">
    <source>
        <dbReference type="ARBA" id="ARBA00022747"/>
    </source>
</evidence>
<evidence type="ECO:0000256" key="7">
    <source>
        <dbReference type="RuleBase" id="RU000416"/>
    </source>
</evidence>
<keyword evidence="3 6" id="KW-0949">S-adenosyl-L-methionine</keyword>
<dbReference type="InterPro" id="IPR001525">
    <property type="entry name" value="C5_MeTfrase"/>
</dbReference>
<dbReference type="SUPFAM" id="SSF53335">
    <property type="entry name" value="S-adenosyl-L-methionine-dependent methyltransferases"/>
    <property type="match status" value="1"/>
</dbReference>
<dbReference type="PROSITE" id="PS51679">
    <property type="entry name" value="SAM_MT_C5"/>
    <property type="match status" value="1"/>
</dbReference>
<dbReference type="GO" id="GO:0032259">
    <property type="term" value="P:methylation"/>
    <property type="evidence" value="ECO:0007669"/>
    <property type="project" value="UniProtKB-KW"/>
</dbReference>
<dbReference type="GO" id="GO:0003677">
    <property type="term" value="F:DNA binding"/>
    <property type="evidence" value="ECO:0007669"/>
    <property type="project" value="TreeGrafter"/>
</dbReference>
<evidence type="ECO:0000313" key="10">
    <source>
        <dbReference type="Proteomes" id="UP000321275"/>
    </source>
</evidence>
<keyword evidence="2 6" id="KW-0808">Transferase</keyword>
<dbReference type="Gene3D" id="3.90.120.10">
    <property type="entry name" value="DNA Methylase, subunit A, domain 2"/>
    <property type="match status" value="1"/>
</dbReference>
<dbReference type="PANTHER" id="PTHR10629:SF52">
    <property type="entry name" value="DNA (CYTOSINE-5)-METHYLTRANSFERASE 1"/>
    <property type="match status" value="1"/>
</dbReference>
<evidence type="ECO:0000256" key="8">
    <source>
        <dbReference type="RuleBase" id="RU000417"/>
    </source>
</evidence>
<evidence type="ECO:0000256" key="1">
    <source>
        <dbReference type="ARBA" id="ARBA00022603"/>
    </source>
</evidence>
<gene>
    <name evidence="9" type="ORF">HPA02_32280</name>
</gene>
<dbReference type="GO" id="GO:0044027">
    <property type="term" value="P:negative regulation of gene expression via chromosomal CpG island methylation"/>
    <property type="evidence" value="ECO:0007669"/>
    <property type="project" value="TreeGrafter"/>
</dbReference>
<dbReference type="NCBIfam" id="TIGR00675">
    <property type="entry name" value="dcm"/>
    <property type="match status" value="1"/>
</dbReference>
<dbReference type="PROSITE" id="PS00094">
    <property type="entry name" value="C5_MTASE_1"/>
    <property type="match status" value="1"/>
</dbReference>
<dbReference type="EC" id="2.1.1.37" evidence="8"/>
<dbReference type="EMBL" id="BJUK01000056">
    <property type="protein sequence ID" value="GEK48945.1"/>
    <property type="molecule type" value="Genomic_DNA"/>
</dbReference>
<keyword evidence="4" id="KW-0680">Restriction system</keyword>